<feature type="domain" description="Heterokaryon incompatibility" evidence="2">
    <location>
        <begin position="772"/>
        <end position="935"/>
    </location>
</feature>
<sequence>MADSLAQALQSLTLVRQLIATGTLGPDEEIEAREASAQIAEMLFNASRDPSRLTEATQHYQAIIRLLKTPSQRRAKFLDKLAYLEMTVFDVTKSMNVLDDSIAHSKQARDEALPTNTSLLRTIYENLGYSVSHRAQLKDDSADLDEAITCGREVLRLSSPANVEHQLSTNNLAARLHARYKMHHRSVDAEEALSLIEEQLQRFPPSSPQHAAALLVRAYILHDRYEQTKDIQHLEHAIVGFQVGLQTVGKTHERAPEILRLLAILHNQKYTKTNAIADLAAAVEYSKAKLQLIPRTYQTRPDHVADYLTHLVEYILVVDSLATVENALEEARALRDEVQKAHTKRHSTNLSLTGILSQRCLLSHDVRHLREVVAFALDSIKAWNEKLNITQPKVPTEGLIRFSTCLREIELAPEEAPVRHQALEQLFKWHSVVHQSRTPLDSMVHTAHRHGDELNVFSRNLESNERLSEEQIRSGIEVLQNETSANNAEDGNRRARVRAFNRDDHIDPFFGHRQLAVDPLRKRIIISMEGNVKSVLGYSDDEEEPKSWAEYEAREARLERESFEKDKEQGKPPNPKLCRVCRYVKLLKPAEPGATFTWNTQQYFPFGTFAQLLTRKHCSICRLVLSLCSADEGSSLHPQLAQIDREIQGTQFHAQKLPSGEILLGVEYGMMTVGALRIVNHRNLPAAVRQTTRVSSLRSVLENAHGAGLPIDQGDQRVDFQKIRGWLYECHSHHGELCNNLGDSHRYAGDIPLILVDVQDNCLVSATSAERYLTLSYVWGKVDIATTTIALLKDRLQKSSLDPSEFPNTIRDAMTVVRAMGERYLWTDALCIIQDDTVRRKRDITRMDIVYKKAFANLVALSGTDANGGLPGATANSRSPQRIEVLEITKGSTDLALRDEPGAETEAVCIVATPHPLSFAQTSSMWNTRGWILQEQTLARRNIYFSSSYVYFQCNEKILCEVTLEGKYINNSKDDENDDDQTTAITIKNPVSELRKLRGIPPQDHLEGVFKAYSELVEMYTTRNLTLPTDIFDAFSGMLSAFKKEFKSETLHGLPIAVLDLALLWTPTKTLKERPGRKPTDTSPSPAASSIPSTPATTGHTFPTWSWAGWIGGVDYRLLPLDKEPPPESLIAEIYILRAGKILRPGGYQRPCLDETAKASPELLRAHFGRMSVEVRQATPDTTLHLFVPHVLNAGFSVYAGRAPDYLSSVRHVYLQTKQAVVRIHDKNGKHCGILFEHMDYHALLERISSSSSTDAKIVRQNIEMLRTLNDKPLVAISQTKDMYGDRAALSRAEGDIKRFDPYEFPTKGPGSALMNVLVLQSGDGVFERIAVGQIHIKAWREAEPRRAWVKIG</sequence>
<dbReference type="RefSeq" id="XP_008725046.1">
    <property type="nucleotide sequence ID" value="XM_008726824.1"/>
</dbReference>
<feature type="compositionally biased region" description="Basic and acidic residues" evidence="1">
    <location>
        <begin position="1070"/>
        <end position="1080"/>
    </location>
</feature>
<dbReference type="OrthoDB" id="5135333at2759"/>
<protein>
    <recommendedName>
        <fullName evidence="2">Heterokaryon incompatibility domain-containing protein</fullName>
    </recommendedName>
</protein>
<dbReference type="Gene3D" id="1.25.40.10">
    <property type="entry name" value="Tetratricopeptide repeat domain"/>
    <property type="match status" value="1"/>
</dbReference>
<dbReference type="InterPro" id="IPR010730">
    <property type="entry name" value="HET"/>
</dbReference>
<feature type="region of interest" description="Disordered" evidence="1">
    <location>
        <begin position="1070"/>
        <end position="1097"/>
    </location>
</feature>
<dbReference type="InterPro" id="IPR011990">
    <property type="entry name" value="TPR-like_helical_dom_sf"/>
</dbReference>
<gene>
    <name evidence="3" type="ORF">G647_02475</name>
</gene>
<evidence type="ECO:0000259" key="2">
    <source>
        <dbReference type="Pfam" id="PF06985"/>
    </source>
</evidence>
<dbReference type="VEuPathDB" id="FungiDB:G647_02475"/>
<dbReference type="EMBL" id="KB822703">
    <property type="protein sequence ID" value="ETI25701.1"/>
    <property type="molecule type" value="Genomic_DNA"/>
</dbReference>
<evidence type="ECO:0000313" key="4">
    <source>
        <dbReference type="Proteomes" id="UP000030678"/>
    </source>
</evidence>
<feature type="compositionally biased region" description="Low complexity" evidence="1">
    <location>
        <begin position="1081"/>
        <end position="1097"/>
    </location>
</feature>
<dbReference type="PANTHER" id="PTHR33112:SF12">
    <property type="entry name" value="HETEROKARYON INCOMPATIBILITY DOMAIN-CONTAINING PROTEIN"/>
    <property type="match status" value="1"/>
</dbReference>
<dbReference type="Pfam" id="PF06985">
    <property type="entry name" value="HET"/>
    <property type="match status" value="1"/>
</dbReference>
<proteinExistence type="predicted"/>
<dbReference type="PANTHER" id="PTHR33112">
    <property type="entry name" value="DOMAIN PROTEIN, PUTATIVE-RELATED"/>
    <property type="match status" value="1"/>
</dbReference>
<evidence type="ECO:0000256" key="1">
    <source>
        <dbReference type="SAM" id="MobiDB-lite"/>
    </source>
</evidence>
<evidence type="ECO:0000313" key="3">
    <source>
        <dbReference type="EMBL" id="ETI25701.1"/>
    </source>
</evidence>
<dbReference type="GeneID" id="19980968"/>
<dbReference type="HOGENOM" id="CLU_258003_0_0_1"/>
<organism evidence="3 4">
    <name type="scientific">Cladophialophora carrionii CBS 160.54</name>
    <dbReference type="NCBI Taxonomy" id="1279043"/>
    <lineage>
        <taxon>Eukaryota</taxon>
        <taxon>Fungi</taxon>
        <taxon>Dikarya</taxon>
        <taxon>Ascomycota</taxon>
        <taxon>Pezizomycotina</taxon>
        <taxon>Eurotiomycetes</taxon>
        <taxon>Chaetothyriomycetidae</taxon>
        <taxon>Chaetothyriales</taxon>
        <taxon>Herpotrichiellaceae</taxon>
        <taxon>Cladophialophora</taxon>
    </lineage>
</organism>
<name>V9DG85_9EURO</name>
<reference evidence="3 4" key="1">
    <citation type="submission" date="2013-03" db="EMBL/GenBank/DDBJ databases">
        <title>The Genome Sequence of Cladophialophora carrionii CBS 160.54.</title>
        <authorList>
            <consortium name="The Broad Institute Genomics Platform"/>
            <person name="Cuomo C."/>
            <person name="de Hoog S."/>
            <person name="Gorbushina A."/>
            <person name="Walker B."/>
            <person name="Young S.K."/>
            <person name="Zeng Q."/>
            <person name="Gargeya S."/>
            <person name="Fitzgerald M."/>
            <person name="Haas B."/>
            <person name="Abouelleil A."/>
            <person name="Allen A.W."/>
            <person name="Alvarado L."/>
            <person name="Arachchi H.M."/>
            <person name="Berlin A.M."/>
            <person name="Chapman S.B."/>
            <person name="Gainer-Dewar J."/>
            <person name="Goldberg J."/>
            <person name="Griggs A."/>
            <person name="Gujja S."/>
            <person name="Hansen M."/>
            <person name="Howarth C."/>
            <person name="Imamovic A."/>
            <person name="Ireland A."/>
            <person name="Larimer J."/>
            <person name="McCowan C."/>
            <person name="Murphy C."/>
            <person name="Pearson M."/>
            <person name="Poon T.W."/>
            <person name="Priest M."/>
            <person name="Roberts A."/>
            <person name="Saif S."/>
            <person name="Shea T."/>
            <person name="Sisk P."/>
            <person name="Sykes S."/>
            <person name="Wortman J."/>
            <person name="Nusbaum C."/>
            <person name="Birren B."/>
        </authorList>
    </citation>
    <scope>NUCLEOTIDE SEQUENCE [LARGE SCALE GENOMIC DNA]</scope>
    <source>
        <strain evidence="3 4">CBS 160.54</strain>
    </source>
</reference>
<accession>V9DG85</accession>
<dbReference type="Proteomes" id="UP000030678">
    <property type="component" value="Unassembled WGS sequence"/>
</dbReference>